<keyword evidence="2" id="KW-0175">Coiled coil</keyword>
<evidence type="ECO:0000256" key="2">
    <source>
        <dbReference type="SAM" id="Coils"/>
    </source>
</evidence>
<accession>A0ABY5K4M6</accession>
<evidence type="ECO:0000256" key="1">
    <source>
        <dbReference type="ARBA" id="ARBA00009108"/>
    </source>
</evidence>
<protein>
    <submittedName>
        <fullName evidence="4">DUF881 domain-containing protein</fullName>
    </submittedName>
</protein>
<evidence type="ECO:0000313" key="5">
    <source>
        <dbReference type="Proteomes" id="UP001317322"/>
    </source>
</evidence>
<feature type="region of interest" description="Disordered" evidence="3">
    <location>
        <begin position="254"/>
        <end position="296"/>
    </location>
</feature>
<name>A0ABY5K4M6_9CELL</name>
<dbReference type="PANTHER" id="PTHR37313">
    <property type="entry name" value="UPF0749 PROTEIN RV1825"/>
    <property type="match status" value="1"/>
</dbReference>
<dbReference type="Proteomes" id="UP001317322">
    <property type="component" value="Chromosome"/>
</dbReference>
<dbReference type="RefSeq" id="WP_227563685.1">
    <property type="nucleotide sequence ID" value="NZ_CP101989.1"/>
</dbReference>
<dbReference type="InterPro" id="IPR010273">
    <property type="entry name" value="DUF881"/>
</dbReference>
<sequence>MPENATPPSRGPRRRGLARGAGAVGLVLGMSGMLFTVNARSAGADDARHPQDLQELTQQQAATVERLSAEVDELRAEVEALTAEQNALAGRPEVAPDPGEVVAAGSSPVTGRGLVVSLDDAPVDTRRDDVNADLLVVHQQDIQSVMNALWAGGAEAMGLMDQRVVSTTGVQCQGNVLRLHGRMYSPPFVITVVGDPGQLRNALGEDPAVRSYVRDAGELGLGWEVEDRDSVELPAYSGATELSWAQVPDDVEVLPGLPAPAPTVPTDGGDDAKAGGPQPAAPVVTVPSSAPAGRRL</sequence>
<dbReference type="Pfam" id="PF05949">
    <property type="entry name" value="DUF881"/>
    <property type="match status" value="1"/>
</dbReference>
<dbReference type="InterPro" id="IPR006311">
    <property type="entry name" value="TAT_signal"/>
</dbReference>
<gene>
    <name evidence="4" type="ORF">NP075_00110</name>
</gene>
<proteinExistence type="inferred from homology"/>
<comment type="similarity">
    <text evidence="1">Belongs to the UPF0749 family.</text>
</comment>
<dbReference type="PANTHER" id="PTHR37313:SF4">
    <property type="entry name" value="CONSERVED MEMBRANE PROTEIN-RELATED"/>
    <property type="match status" value="1"/>
</dbReference>
<dbReference type="PROSITE" id="PS51318">
    <property type="entry name" value="TAT"/>
    <property type="match status" value="1"/>
</dbReference>
<dbReference type="EMBL" id="CP101989">
    <property type="protein sequence ID" value="UUI65189.1"/>
    <property type="molecule type" value="Genomic_DNA"/>
</dbReference>
<reference evidence="4 5" key="1">
    <citation type="submission" date="2022-07" db="EMBL/GenBank/DDBJ databases">
        <title>Novel species in genus cellulomonas.</title>
        <authorList>
            <person name="Ye L."/>
        </authorList>
    </citation>
    <scope>NUCLEOTIDE SEQUENCE [LARGE SCALE GENOMIC DNA]</scope>
    <source>
        <strain evidence="5">zg-Y908</strain>
    </source>
</reference>
<feature type="coiled-coil region" evidence="2">
    <location>
        <begin position="57"/>
        <end position="91"/>
    </location>
</feature>
<evidence type="ECO:0000256" key="3">
    <source>
        <dbReference type="SAM" id="MobiDB-lite"/>
    </source>
</evidence>
<dbReference type="Gene3D" id="3.30.70.1880">
    <property type="entry name" value="Protein of unknown function DUF881"/>
    <property type="match status" value="1"/>
</dbReference>
<keyword evidence="5" id="KW-1185">Reference proteome</keyword>
<organism evidence="4 5">
    <name type="scientific">Cellulomonas wangsupingiae</name>
    <dbReference type="NCBI Taxonomy" id="2968085"/>
    <lineage>
        <taxon>Bacteria</taxon>
        <taxon>Bacillati</taxon>
        <taxon>Actinomycetota</taxon>
        <taxon>Actinomycetes</taxon>
        <taxon>Micrococcales</taxon>
        <taxon>Cellulomonadaceae</taxon>
        <taxon>Cellulomonas</taxon>
    </lineage>
</organism>
<evidence type="ECO:0000313" key="4">
    <source>
        <dbReference type="EMBL" id="UUI65189.1"/>
    </source>
</evidence>